<evidence type="ECO:0000313" key="3">
    <source>
        <dbReference type="Proteomes" id="UP000037043"/>
    </source>
</evidence>
<comment type="caution">
    <text evidence="2">The sequence shown here is derived from an EMBL/GenBank/DDBJ whole genome shotgun (WGS) entry which is preliminary data.</text>
</comment>
<keyword evidence="1" id="KW-0812">Transmembrane</keyword>
<evidence type="ECO:0000313" key="2">
    <source>
        <dbReference type="EMBL" id="KOA20895.1"/>
    </source>
</evidence>
<proteinExistence type="predicted"/>
<keyword evidence="1" id="KW-1133">Transmembrane helix</keyword>
<gene>
    <name evidence="2" type="ORF">CLHOM_04830</name>
</gene>
<dbReference type="RefSeq" id="WP_052220081.1">
    <property type="nucleotide sequence ID" value="NZ_LHUR01000011.1"/>
</dbReference>
<dbReference type="PANTHER" id="PTHR37304">
    <property type="entry name" value="MEMBRANE PROTEIN-RELATED"/>
    <property type="match status" value="1"/>
</dbReference>
<dbReference type="EMBL" id="LHUR01000011">
    <property type="protein sequence ID" value="KOA20895.1"/>
    <property type="molecule type" value="Genomic_DNA"/>
</dbReference>
<feature type="transmembrane region" description="Helical" evidence="1">
    <location>
        <begin position="12"/>
        <end position="33"/>
    </location>
</feature>
<accession>A0A0L6ZD46</accession>
<name>A0A0L6ZD46_9CLOT</name>
<feature type="transmembrane region" description="Helical" evidence="1">
    <location>
        <begin position="45"/>
        <end position="63"/>
    </location>
</feature>
<dbReference type="PATRIC" id="fig|1121318.3.peg.486"/>
<sequence>MYKMSPIDKFSIIMMILGGINWGIIGLFQLNLINLLLNSLPLLEKIIYILVGLSSLNVLVLLFKCKSKEL</sequence>
<dbReference type="Proteomes" id="UP000037043">
    <property type="component" value="Unassembled WGS sequence"/>
</dbReference>
<protein>
    <recommendedName>
        <fullName evidence="4">DUF378 domain-containing protein</fullName>
    </recommendedName>
</protein>
<organism evidence="2 3">
    <name type="scientific">Clostridium homopropionicum DSM 5847</name>
    <dbReference type="NCBI Taxonomy" id="1121318"/>
    <lineage>
        <taxon>Bacteria</taxon>
        <taxon>Bacillati</taxon>
        <taxon>Bacillota</taxon>
        <taxon>Clostridia</taxon>
        <taxon>Eubacteriales</taxon>
        <taxon>Clostridiaceae</taxon>
        <taxon>Clostridium</taxon>
    </lineage>
</organism>
<evidence type="ECO:0000256" key="1">
    <source>
        <dbReference type="SAM" id="Phobius"/>
    </source>
</evidence>
<evidence type="ECO:0008006" key="4">
    <source>
        <dbReference type="Google" id="ProtNLM"/>
    </source>
</evidence>
<dbReference type="STRING" id="36844.SAMN04488501_104237"/>
<keyword evidence="3" id="KW-1185">Reference proteome</keyword>
<dbReference type="AlphaFoldDB" id="A0A0L6ZD46"/>
<reference evidence="3" key="1">
    <citation type="submission" date="2015-08" db="EMBL/GenBank/DDBJ databases">
        <title>Genome sequence of the strict anaerobe Clostridium homopropionicum LuHBu1 (DSM 5847T).</title>
        <authorList>
            <person name="Poehlein A."/>
            <person name="Beck M."/>
            <person name="Schiel-Bengelsdorf B."/>
            <person name="Bengelsdorf F.R."/>
            <person name="Daniel R."/>
            <person name="Duerre P."/>
        </authorList>
    </citation>
    <scope>NUCLEOTIDE SEQUENCE [LARGE SCALE GENOMIC DNA]</scope>
    <source>
        <strain evidence="3">DSM 5847</strain>
    </source>
</reference>
<dbReference type="PANTHER" id="PTHR37304:SF1">
    <property type="entry name" value="MEMBRANE PROTEIN"/>
    <property type="match status" value="1"/>
</dbReference>
<dbReference type="InterPro" id="IPR007211">
    <property type="entry name" value="DUF378"/>
</dbReference>
<keyword evidence="1" id="KW-0472">Membrane</keyword>
<dbReference type="Pfam" id="PF04070">
    <property type="entry name" value="DUF378"/>
    <property type="match status" value="1"/>
</dbReference>